<evidence type="ECO:0000256" key="1">
    <source>
        <dbReference type="SAM" id="MobiDB-lite"/>
    </source>
</evidence>
<dbReference type="InterPro" id="IPR029058">
    <property type="entry name" value="AB_hydrolase_fold"/>
</dbReference>
<evidence type="ECO:0000313" key="4">
    <source>
        <dbReference type="Proteomes" id="UP000004633"/>
    </source>
</evidence>
<feature type="domain" description="BD-FAE-like" evidence="2">
    <location>
        <begin position="5"/>
        <end position="59"/>
    </location>
</feature>
<dbReference type="ESTHER" id="9firm-j4tve3">
    <property type="family name" value="Tannase_Bact"/>
</dbReference>
<dbReference type="EMBL" id="AECV01000014">
    <property type="protein sequence ID" value="EFW29972.1"/>
    <property type="molecule type" value="Genomic_DNA"/>
</dbReference>
<name>E7N1K1_9FIRM</name>
<comment type="caution">
    <text evidence="3">The sequence shown here is derived from an EMBL/GenBank/DDBJ whole genome shotgun (WGS) entry which is preliminary data.</text>
</comment>
<keyword evidence="4" id="KW-1185">Reference proteome</keyword>
<accession>E7N1K1</accession>
<evidence type="ECO:0000313" key="3">
    <source>
        <dbReference type="EMBL" id="EFW29972.1"/>
    </source>
</evidence>
<evidence type="ECO:0000259" key="2">
    <source>
        <dbReference type="Pfam" id="PF20434"/>
    </source>
</evidence>
<feature type="compositionally biased region" description="Polar residues" evidence="1">
    <location>
        <begin position="118"/>
        <end position="137"/>
    </location>
</feature>
<dbReference type="InterPro" id="IPR048124">
    <property type="entry name" value="Tannase_B"/>
</dbReference>
<organism evidence="3 4">
    <name type="scientific">Selenomonas artemidis F0399</name>
    <dbReference type="NCBI Taxonomy" id="749551"/>
    <lineage>
        <taxon>Bacteria</taxon>
        <taxon>Bacillati</taxon>
        <taxon>Bacillota</taxon>
        <taxon>Negativicutes</taxon>
        <taxon>Selenomonadales</taxon>
        <taxon>Selenomonadaceae</taxon>
        <taxon>Selenomonas</taxon>
    </lineage>
</organism>
<dbReference type="InterPro" id="IPR049492">
    <property type="entry name" value="BD-FAE-like_dom"/>
</dbReference>
<dbReference type="AlphaFoldDB" id="E7N1K1"/>
<dbReference type="Gene3D" id="3.40.50.1820">
    <property type="entry name" value="alpha/beta hydrolase"/>
    <property type="match status" value="1"/>
</dbReference>
<feature type="region of interest" description="Disordered" evidence="1">
    <location>
        <begin position="116"/>
        <end position="137"/>
    </location>
</feature>
<dbReference type="SUPFAM" id="SSF53474">
    <property type="entry name" value="alpha/beta-Hydrolases"/>
    <property type="match status" value="1"/>
</dbReference>
<dbReference type="Pfam" id="PF20434">
    <property type="entry name" value="BD-FAE"/>
    <property type="match status" value="1"/>
</dbReference>
<proteinExistence type="predicted"/>
<protein>
    <recommendedName>
        <fullName evidence="2">BD-FAE-like domain-containing protein</fullName>
    </recommendedName>
</protein>
<reference evidence="3 4" key="1">
    <citation type="submission" date="2010-08" db="EMBL/GenBank/DDBJ databases">
        <authorList>
            <person name="Weinstock G."/>
            <person name="Sodergren E."/>
            <person name="Clifton S."/>
            <person name="Fulton L."/>
            <person name="Fulton B."/>
            <person name="Courtney L."/>
            <person name="Fronick C."/>
            <person name="Harrison M."/>
            <person name="Strong C."/>
            <person name="Farmer C."/>
            <person name="Delahaunty K."/>
            <person name="Markovic C."/>
            <person name="Hall O."/>
            <person name="Minx P."/>
            <person name="Tomlinson C."/>
            <person name="Mitreva M."/>
            <person name="Hou S."/>
            <person name="Chen J."/>
            <person name="Wollam A."/>
            <person name="Pepin K.H."/>
            <person name="Johnson M."/>
            <person name="Bhonagiri V."/>
            <person name="Zhang X."/>
            <person name="Suruliraj S."/>
            <person name="Warren W."/>
            <person name="Chinwalla A."/>
            <person name="Mardis E.R."/>
            <person name="Wilson R.K."/>
        </authorList>
    </citation>
    <scope>NUCLEOTIDE SEQUENCE [LARGE SCALE GENOMIC DNA]</scope>
    <source>
        <strain evidence="3 4">F0399</strain>
    </source>
</reference>
<gene>
    <name evidence="3" type="ORF">HMPREF9555_00854</name>
</gene>
<dbReference type="HOGENOM" id="CLU_007377_0_0_9"/>
<sequence length="359" mass="38818">MYVGKAPALIVDYKAAVCYLRYNAARLPAGNTERIISNGTSAGGALSALLGATGNSPDYTAALAEIGAAGARDDIFAASCYCPITNLEHADMAYEWIFSGINDYHQGAPAPALHTENQEGATVTNRPANAPTETSSAVPMTAEQITASARLKKDFPRYLNSLRLKDAAGSVLQLYSDGTGTFAEYIKGLYRTSAQYAVDNNAALDGADWFTVQNGRVTDVDLAAYARWATRLKATPAFDKFDLSSGENDEFGTETNVPRHFTKFSRKYDTTHGALAPAANIRMLNPLNYIGTNGVRTAPHFRIRHGAKDRDTALPIPAVLALRLMNAGIDVDFAVPWGYGHAGDYDLDELFTWIDRICK</sequence>
<dbReference type="NCBIfam" id="NF041556">
    <property type="entry name" value="tannase_B"/>
    <property type="match status" value="1"/>
</dbReference>
<dbReference type="STRING" id="749551.HMPREF9555_00854"/>
<dbReference type="Proteomes" id="UP000004633">
    <property type="component" value="Unassembled WGS sequence"/>
</dbReference>